<feature type="domain" description="Arm DNA-binding" evidence="1">
    <location>
        <begin position="12"/>
        <end position="99"/>
    </location>
</feature>
<gene>
    <name evidence="2" type="ORF">EZS27_033591</name>
</gene>
<protein>
    <recommendedName>
        <fullName evidence="1">Arm DNA-binding domain-containing protein</fullName>
    </recommendedName>
</protein>
<proteinExistence type="predicted"/>
<name>A0A5J4Q2P1_9ZZZZ</name>
<reference evidence="2" key="1">
    <citation type="submission" date="2019-03" db="EMBL/GenBank/DDBJ databases">
        <title>Single cell metagenomics reveals metabolic interactions within the superorganism composed of flagellate Streblomastix strix and complex community of Bacteroidetes bacteria on its surface.</title>
        <authorList>
            <person name="Treitli S.C."/>
            <person name="Kolisko M."/>
            <person name="Husnik F."/>
            <person name="Keeling P."/>
            <person name="Hampl V."/>
        </authorList>
    </citation>
    <scope>NUCLEOTIDE SEQUENCE</scope>
    <source>
        <strain evidence="2">STM</strain>
    </source>
</reference>
<accession>A0A5J4Q2P1</accession>
<evidence type="ECO:0000313" key="2">
    <source>
        <dbReference type="EMBL" id="KAA6316045.1"/>
    </source>
</evidence>
<dbReference type="InterPro" id="IPR035386">
    <property type="entry name" value="Arm-DNA-bind_5"/>
</dbReference>
<dbReference type="EMBL" id="SNRY01005024">
    <property type="protein sequence ID" value="KAA6316045.1"/>
    <property type="molecule type" value="Genomic_DNA"/>
</dbReference>
<dbReference type="AlphaFoldDB" id="A0A5J4Q2P1"/>
<evidence type="ECO:0000259" key="1">
    <source>
        <dbReference type="Pfam" id="PF17293"/>
    </source>
</evidence>
<dbReference type="Pfam" id="PF17293">
    <property type="entry name" value="Arm-DNA-bind_5"/>
    <property type="match status" value="1"/>
</dbReference>
<organism evidence="2">
    <name type="scientific">termite gut metagenome</name>
    <dbReference type="NCBI Taxonomy" id="433724"/>
    <lineage>
        <taxon>unclassified sequences</taxon>
        <taxon>metagenomes</taxon>
        <taxon>organismal metagenomes</taxon>
    </lineage>
</organism>
<comment type="caution">
    <text evidence="2">The sequence shown here is derived from an EMBL/GenBank/DDBJ whole genome shotgun (WGS) entry which is preliminary data.</text>
</comment>
<sequence>MQHTRSTFSILFYINTSKTKKSGKCPILGRISVDGESSTFSTGLDICPTQWDAKTGLAKGKSNEIISINKQIENYKSEVSKYYRAMVENKGYITAESLKNALRGIGINRNTFMQEFSELLEEKRKNIGIRIKANTYPQYISAFRHFKDFLR</sequence>